<feature type="signal peptide" evidence="1">
    <location>
        <begin position="1"/>
        <end position="15"/>
    </location>
</feature>
<reference evidence="3" key="1">
    <citation type="journal article" date="2020" name="Stud. Mycol.">
        <title>101 Dothideomycetes genomes: A test case for predicting lifestyles and emergence of pathogens.</title>
        <authorList>
            <person name="Haridas S."/>
            <person name="Albert R."/>
            <person name="Binder M."/>
            <person name="Bloem J."/>
            <person name="LaButti K."/>
            <person name="Salamov A."/>
            <person name="Andreopoulos B."/>
            <person name="Baker S."/>
            <person name="Barry K."/>
            <person name="Bills G."/>
            <person name="Bluhm B."/>
            <person name="Cannon C."/>
            <person name="Castanera R."/>
            <person name="Culley D."/>
            <person name="Daum C."/>
            <person name="Ezra D."/>
            <person name="Gonzalez J."/>
            <person name="Henrissat B."/>
            <person name="Kuo A."/>
            <person name="Liang C."/>
            <person name="Lipzen A."/>
            <person name="Lutzoni F."/>
            <person name="Magnuson J."/>
            <person name="Mondo S."/>
            <person name="Nolan M."/>
            <person name="Ohm R."/>
            <person name="Pangilinan J."/>
            <person name="Park H.-J."/>
            <person name="Ramirez L."/>
            <person name="Alfaro M."/>
            <person name="Sun H."/>
            <person name="Tritt A."/>
            <person name="Yoshinaga Y."/>
            <person name="Zwiers L.-H."/>
            <person name="Turgeon B."/>
            <person name="Goodwin S."/>
            <person name="Spatafora J."/>
            <person name="Crous P."/>
            <person name="Grigoriev I."/>
        </authorList>
    </citation>
    <scope>NUCLEOTIDE SEQUENCE [LARGE SCALE GENOMIC DNA]</scope>
    <source>
        <strain evidence="3">CBS 304.66</strain>
    </source>
</reference>
<comment type="caution">
    <text evidence="2">The sequence shown here is derived from an EMBL/GenBank/DDBJ whole genome shotgun (WGS) entry which is preliminary data.</text>
</comment>
<keyword evidence="3" id="KW-1185">Reference proteome</keyword>
<feature type="chain" id="PRO_5040308199" evidence="1">
    <location>
        <begin position="16"/>
        <end position="179"/>
    </location>
</feature>
<organism evidence="2 3">
    <name type="scientific">Lojkania enalia</name>
    <dbReference type="NCBI Taxonomy" id="147567"/>
    <lineage>
        <taxon>Eukaryota</taxon>
        <taxon>Fungi</taxon>
        <taxon>Dikarya</taxon>
        <taxon>Ascomycota</taxon>
        <taxon>Pezizomycotina</taxon>
        <taxon>Dothideomycetes</taxon>
        <taxon>Pleosporomycetidae</taxon>
        <taxon>Pleosporales</taxon>
        <taxon>Pleosporales incertae sedis</taxon>
        <taxon>Lojkania</taxon>
    </lineage>
</organism>
<proteinExistence type="predicted"/>
<dbReference type="AlphaFoldDB" id="A0A9P4K154"/>
<name>A0A9P4K154_9PLEO</name>
<evidence type="ECO:0000256" key="1">
    <source>
        <dbReference type="SAM" id="SignalP"/>
    </source>
</evidence>
<evidence type="ECO:0000313" key="2">
    <source>
        <dbReference type="EMBL" id="KAF2259412.1"/>
    </source>
</evidence>
<dbReference type="Proteomes" id="UP000800093">
    <property type="component" value="Unassembled WGS sequence"/>
</dbReference>
<sequence>MLLAISAFAFAPSVALLYKTSSSEVIKLPDVPTLVKATNDHLFTTLAYEITNNSNFNDAQTVSKREPSLMRFHYGLHFDPHFKYEMAGDPDKMPGGCLWTKYSDTRSISYTDPETFFCVVFEGVIIEMPGYIFLRIRLRGGQICGNMGGTGGLMHIGVTGDLNVHLRVAKGRFLGYETM</sequence>
<accession>A0A9P4K154</accession>
<protein>
    <submittedName>
        <fullName evidence="2">Uncharacterized protein</fullName>
    </submittedName>
</protein>
<dbReference type="EMBL" id="ML986710">
    <property type="protein sequence ID" value="KAF2259412.1"/>
    <property type="molecule type" value="Genomic_DNA"/>
</dbReference>
<evidence type="ECO:0000313" key="3">
    <source>
        <dbReference type="Proteomes" id="UP000800093"/>
    </source>
</evidence>
<gene>
    <name evidence="2" type="ORF">CC78DRAFT_585982</name>
</gene>
<keyword evidence="1" id="KW-0732">Signal</keyword>